<gene>
    <name evidence="10" type="primary">ynfM</name>
    <name evidence="10" type="ORF">CGERO_00735</name>
</gene>
<keyword evidence="5 8" id="KW-0812">Transmembrane</keyword>
<feature type="transmembrane region" description="Helical" evidence="8">
    <location>
        <begin position="309"/>
        <end position="330"/>
    </location>
</feature>
<dbReference type="Proteomes" id="UP000271587">
    <property type="component" value="Chromosome"/>
</dbReference>
<feature type="transmembrane region" description="Helical" evidence="8">
    <location>
        <begin position="367"/>
        <end position="390"/>
    </location>
</feature>
<keyword evidence="11" id="KW-1185">Reference proteome</keyword>
<dbReference type="GO" id="GO:0022857">
    <property type="term" value="F:transmembrane transporter activity"/>
    <property type="evidence" value="ECO:0007669"/>
    <property type="project" value="InterPro"/>
</dbReference>
<keyword evidence="6 8" id="KW-1133">Transmembrane helix</keyword>
<dbReference type="InterPro" id="IPR020846">
    <property type="entry name" value="MFS_dom"/>
</dbReference>
<evidence type="ECO:0000256" key="5">
    <source>
        <dbReference type="ARBA" id="ARBA00022692"/>
    </source>
</evidence>
<feature type="transmembrane region" description="Helical" evidence="8">
    <location>
        <begin position="108"/>
        <end position="129"/>
    </location>
</feature>
<feature type="transmembrane region" description="Helical" evidence="8">
    <location>
        <begin position="220"/>
        <end position="241"/>
    </location>
</feature>
<feature type="transmembrane region" description="Helical" evidence="8">
    <location>
        <begin position="53"/>
        <end position="71"/>
    </location>
</feature>
<evidence type="ECO:0000256" key="3">
    <source>
        <dbReference type="ARBA" id="ARBA00022448"/>
    </source>
</evidence>
<dbReference type="PANTHER" id="PTHR43271">
    <property type="entry name" value="BLL2771 PROTEIN"/>
    <property type="match status" value="1"/>
</dbReference>
<evidence type="ECO:0000256" key="2">
    <source>
        <dbReference type="ARBA" id="ARBA00008335"/>
    </source>
</evidence>
<dbReference type="RefSeq" id="WP_123932839.1">
    <property type="nucleotide sequence ID" value="NZ_CP033897.1"/>
</dbReference>
<dbReference type="InterPro" id="IPR036259">
    <property type="entry name" value="MFS_trans_sf"/>
</dbReference>
<dbReference type="KEGG" id="cgk:CGERO_00735"/>
<feature type="domain" description="Major facilitator superfamily (MFS) profile" evidence="9">
    <location>
        <begin position="13"/>
        <end position="394"/>
    </location>
</feature>
<dbReference type="Pfam" id="PF07690">
    <property type="entry name" value="MFS_1"/>
    <property type="match status" value="1"/>
</dbReference>
<evidence type="ECO:0000256" key="4">
    <source>
        <dbReference type="ARBA" id="ARBA00022475"/>
    </source>
</evidence>
<feature type="transmembrane region" description="Helical" evidence="8">
    <location>
        <begin position="285"/>
        <end position="303"/>
    </location>
</feature>
<feature type="transmembrane region" description="Helical" evidence="8">
    <location>
        <begin position="247"/>
        <end position="265"/>
    </location>
</feature>
<feature type="transmembrane region" description="Helical" evidence="8">
    <location>
        <begin position="83"/>
        <end position="102"/>
    </location>
</feature>
<feature type="transmembrane region" description="Helical" evidence="8">
    <location>
        <begin position="171"/>
        <end position="191"/>
    </location>
</feature>
<dbReference type="Gene3D" id="1.20.1250.20">
    <property type="entry name" value="MFS general substrate transporter like domains"/>
    <property type="match status" value="1"/>
</dbReference>
<dbReference type="GO" id="GO:0005886">
    <property type="term" value="C:plasma membrane"/>
    <property type="evidence" value="ECO:0007669"/>
    <property type="project" value="UniProtKB-SubCell"/>
</dbReference>
<name>A0A3G6IXR8_9CORY</name>
<dbReference type="InterPro" id="IPR011701">
    <property type="entry name" value="MFS"/>
</dbReference>
<evidence type="ECO:0000259" key="9">
    <source>
        <dbReference type="PROSITE" id="PS50850"/>
    </source>
</evidence>
<keyword evidence="7 8" id="KW-0472">Membrane</keyword>
<evidence type="ECO:0000256" key="1">
    <source>
        <dbReference type="ARBA" id="ARBA00004651"/>
    </source>
</evidence>
<comment type="subcellular location">
    <subcellularLocation>
        <location evidence="1">Cell membrane</location>
        <topology evidence="1">Multi-pass membrane protein</topology>
    </subcellularLocation>
</comment>
<keyword evidence="3" id="KW-0813">Transport</keyword>
<dbReference type="AlphaFoldDB" id="A0A3G6IXR8"/>
<proteinExistence type="inferred from homology"/>
<keyword evidence="4" id="KW-1003">Cell membrane</keyword>
<evidence type="ECO:0000256" key="7">
    <source>
        <dbReference type="ARBA" id="ARBA00023136"/>
    </source>
</evidence>
<comment type="similarity">
    <text evidence="2">Belongs to the major facilitator superfamily.</text>
</comment>
<dbReference type="PANTHER" id="PTHR43271:SF1">
    <property type="entry name" value="INNER MEMBRANE TRANSPORT PROTEIN YNFM"/>
    <property type="match status" value="1"/>
</dbReference>
<feature type="transmembrane region" description="Helical" evidence="8">
    <location>
        <begin position="342"/>
        <end position="361"/>
    </location>
</feature>
<evidence type="ECO:0000313" key="11">
    <source>
        <dbReference type="Proteomes" id="UP000271587"/>
    </source>
</evidence>
<organism evidence="10 11">
    <name type="scientific">Corynebacterium gerontici</name>
    <dbReference type="NCBI Taxonomy" id="2079234"/>
    <lineage>
        <taxon>Bacteria</taxon>
        <taxon>Bacillati</taxon>
        <taxon>Actinomycetota</taxon>
        <taxon>Actinomycetes</taxon>
        <taxon>Mycobacteriales</taxon>
        <taxon>Corynebacteriaceae</taxon>
        <taxon>Corynebacterium</taxon>
    </lineage>
</organism>
<sequence length="395" mass="42229">MSTSEGLRRGTPTYRRAVLALLAAGLATFGALYCTQAMLPVLAQELAVSPTTAALTISAPTGALALCIVPASILSERFGRGRVLVVAALAATTVGLLLPLAQSSTTLIILRALQGACIAGVPAVAMTWLSEEISGRDQPHAMGIYIAGNAFGGLLGRMIPALLLEVTSWRWALFGASITAFLMAVIMVWLLPKQRRFQSRALHLGDELRAMADHWRTPELAVLFFFGFVSLGVFVSLYNYVGFRMMHTFGLSEALAGSVFLLYLAGSWSSARAGKWAGRLGRGRALTLGASAMVAGLIFTVPTNLPLTLLGMLLFTAAFFFVHSTASSWVGRLATHHRAEGASMYLLSYYVGSSVLGWLSGYSFSTLPWLGFAFTLALWPLALVGASWVLRRKAS</sequence>
<dbReference type="OrthoDB" id="63984at2"/>
<evidence type="ECO:0000313" key="10">
    <source>
        <dbReference type="EMBL" id="AZA10482.1"/>
    </source>
</evidence>
<evidence type="ECO:0000256" key="6">
    <source>
        <dbReference type="ARBA" id="ARBA00022989"/>
    </source>
</evidence>
<dbReference type="PROSITE" id="PS50850">
    <property type="entry name" value="MFS"/>
    <property type="match status" value="1"/>
</dbReference>
<dbReference type="SUPFAM" id="SSF103473">
    <property type="entry name" value="MFS general substrate transporter"/>
    <property type="match status" value="1"/>
</dbReference>
<feature type="transmembrane region" description="Helical" evidence="8">
    <location>
        <begin position="141"/>
        <end position="159"/>
    </location>
</feature>
<dbReference type="EMBL" id="CP033897">
    <property type="protein sequence ID" value="AZA10482.1"/>
    <property type="molecule type" value="Genomic_DNA"/>
</dbReference>
<accession>A0A3G6IXR8</accession>
<dbReference type="CDD" id="cd17324">
    <property type="entry name" value="MFS_NepI_like"/>
    <property type="match status" value="1"/>
</dbReference>
<reference evidence="10 11" key="1">
    <citation type="submission" date="2018-11" db="EMBL/GenBank/DDBJ databases">
        <authorList>
            <person name="Kleinhagauer T."/>
            <person name="Glaeser S.P."/>
            <person name="Spergser J."/>
            <person name="Ruckert C."/>
            <person name="Kaempfer P."/>
            <person name="Busse H.-J."/>
        </authorList>
    </citation>
    <scope>NUCLEOTIDE SEQUENCE [LARGE SCALE GENOMIC DNA]</scope>
    <source>
        <strain evidence="10 11">W8</strain>
    </source>
</reference>
<protein>
    <submittedName>
        <fullName evidence="10">Inner membrane transport protein YnfM</fullName>
    </submittedName>
</protein>
<evidence type="ECO:0000256" key="8">
    <source>
        <dbReference type="SAM" id="Phobius"/>
    </source>
</evidence>